<dbReference type="NCBIfam" id="TIGR03086">
    <property type="entry name" value="TIGR03086 family metal-binding protein"/>
    <property type="match status" value="1"/>
</dbReference>
<name>A0A7I7VVI2_9MYCO</name>
<protein>
    <recommendedName>
        <fullName evidence="3">TIGR03086 family protein</fullName>
    </recommendedName>
</protein>
<dbReference type="InterPro" id="IPR017520">
    <property type="entry name" value="CHP03086"/>
</dbReference>
<dbReference type="KEGG" id="mdr:MDOR_34680"/>
<evidence type="ECO:0000313" key="1">
    <source>
        <dbReference type="EMBL" id="BBZ09299.1"/>
    </source>
</evidence>
<organism evidence="1 2">
    <name type="scientific">Mycolicibacterium doricum</name>
    <dbReference type="NCBI Taxonomy" id="126673"/>
    <lineage>
        <taxon>Bacteria</taxon>
        <taxon>Bacillati</taxon>
        <taxon>Actinomycetota</taxon>
        <taxon>Actinomycetes</taxon>
        <taxon>Mycobacteriales</taxon>
        <taxon>Mycobacteriaceae</taxon>
        <taxon>Mycolicibacterium</taxon>
    </lineage>
</organism>
<evidence type="ECO:0008006" key="3">
    <source>
        <dbReference type="Google" id="ProtNLM"/>
    </source>
</evidence>
<accession>A0A7I7VVI2</accession>
<gene>
    <name evidence="1" type="ORF">MDOR_34680</name>
</gene>
<dbReference type="SUPFAM" id="SSF109854">
    <property type="entry name" value="DinB/YfiT-like putative metalloenzymes"/>
    <property type="match status" value="1"/>
</dbReference>
<proteinExistence type="predicted"/>
<dbReference type="InterPro" id="IPR034660">
    <property type="entry name" value="DinB/YfiT-like"/>
</dbReference>
<sequence length="254" mass="27226">MVWATVPVTVWVQPASHPAHSSAAMVRVLACVPIWDTIGHRPRNLNAMRSDLPQGPDSPPTDELRSAELSLGVLHQVIRLIATDDLGKQTPCREFDVAELTEHLVRSTAVLGGAAGAEMPERDPSDSVERQVILAARSALDVWHRRGIDGAVDVGGVTMPATVLVGVLSLEFLVHAWDYATAIGRTVPAPDSLSEYVFGMTEKLLTPQGRKQAGFDDPIEVPDDAPPLQRLLAFTGRRAEVKTGSGRSAGRAAP</sequence>
<reference evidence="1 2" key="1">
    <citation type="journal article" date="2019" name="Emerg. Microbes Infect.">
        <title>Comprehensive subspecies identification of 175 nontuberculous mycobacteria species based on 7547 genomic profiles.</title>
        <authorList>
            <person name="Matsumoto Y."/>
            <person name="Kinjo T."/>
            <person name="Motooka D."/>
            <person name="Nabeya D."/>
            <person name="Jung N."/>
            <person name="Uechi K."/>
            <person name="Horii T."/>
            <person name="Iida T."/>
            <person name="Fujita J."/>
            <person name="Nakamura S."/>
        </authorList>
    </citation>
    <scope>NUCLEOTIDE SEQUENCE [LARGE SCALE GENOMIC DNA]</scope>
    <source>
        <strain evidence="1 2">JCM 12405</strain>
    </source>
</reference>
<dbReference type="AlphaFoldDB" id="A0A7I7VVI2"/>
<dbReference type="InterPro" id="IPR017517">
    <property type="entry name" value="Maleyloyr_isom"/>
</dbReference>
<dbReference type="EMBL" id="AP022605">
    <property type="protein sequence ID" value="BBZ09299.1"/>
    <property type="molecule type" value="Genomic_DNA"/>
</dbReference>
<evidence type="ECO:0000313" key="2">
    <source>
        <dbReference type="Proteomes" id="UP000467201"/>
    </source>
</evidence>
<dbReference type="Proteomes" id="UP000467201">
    <property type="component" value="Chromosome"/>
</dbReference>
<dbReference type="NCBIfam" id="TIGR03083">
    <property type="entry name" value="maleylpyruvate isomerase family mycothiol-dependent enzyme"/>
    <property type="match status" value="1"/>
</dbReference>